<dbReference type="EMBL" id="JAWDJX010000024">
    <property type="protein sequence ID" value="KAK3051861.1"/>
    <property type="molecule type" value="Genomic_DNA"/>
</dbReference>
<reference evidence="2" key="1">
    <citation type="submission" date="2023-04" db="EMBL/GenBank/DDBJ databases">
        <title>Black Yeasts Isolated from many extreme environments.</title>
        <authorList>
            <person name="Coleine C."/>
            <person name="Stajich J.E."/>
            <person name="Selbmann L."/>
        </authorList>
    </citation>
    <scope>NUCLEOTIDE SEQUENCE</scope>
    <source>
        <strain evidence="2">CCFEE 5312</strain>
    </source>
</reference>
<dbReference type="Pfam" id="PF13302">
    <property type="entry name" value="Acetyltransf_3"/>
    <property type="match status" value="1"/>
</dbReference>
<gene>
    <name evidence="2" type="ORF">LTR09_007161</name>
</gene>
<name>A0AAJ0DK30_9PEZI</name>
<protein>
    <recommendedName>
        <fullName evidence="1">N-acetyltransferase domain-containing protein</fullName>
    </recommendedName>
</protein>
<sequence length="178" mass="20069">MREVYDKSIRSDPGECFYAVIDKTHANGGERSTGKYAGIIALSATSTTNTSTELGALIFPDFHRTHVASNAIGLLLLWTLDPPSRGGLGLRRVEWKCHAENLASRRVAERMTFEFEGIARWQRVFPGGKVSLRIDELERRSGTTGEKPGRHTAMYSIVWDEWDDDKRAKVVAQMERTR</sequence>
<dbReference type="SUPFAM" id="SSF55729">
    <property type="entry name" value="Acyl-CoA N-acyltransferases (Nat)"/>
    <property type="match status" value="1"/>
</dbReference>
<dbReference type="InterPro" id="IPR016181">
    <property type="entry name" value="Acyl_CoA_acyltransferase"/>
</dbReference>
<dbReference type="Proteomes" id="UP001271007">
    <property type="component" value="Unassembled WGS sequence"/>
</dbReference>
<dbReference type="InterPro" id="IPR051908">
    <property type="entry name" value="Ribosomal_N-acetyltransferase"/>
</dbReference>
<dbReference type="PANTHER" id="PTHR43441">
    <property type="entry name" value="RIBOSOMAL-PROTEIN-SERINE ACETYLTRANSFERASE"/>
    <property type="match status" value="1"/>
</dbReference>
<organism evidence="2 3">
    <name type="scientific">Extremus antarcticus</name>
    <dbReference type="NCBI Taxonomy" id="702011"/>
    <lineage>
        <taxon>Eukaryota</taxon>
        <taxon>Fungi</taxon>
        <taxon>Dikarya</taxon>
        <taxon>Ascomycota</taxon>
        <taxon>Pezizomycotina</taxon>
        <taxon>Dothideomycetes</taxon>
        <taxon>Dothideomycetidae</taxon>
        <taxon>Mycosphaerellales</taxon>
        <taxon>Extremaceae</taxon>
        <taxon>Extremus</taxon>
    </lineage>
</organism>
<evidence type="ECO:0000313" key="2">
    <source>
        <dbReference type="EMBL" id="KAK3051861.1"/>
    </source>
</evidence>
<accession>A0AAJ0DK30</accession>
<comment type="caution">
    <text evidence="2">The sequence shown here is derived from an EMBL/GenBank/DDBJ whole genome shotgun (WGS) entry which is preliminary data.</text>
</comment>
<dbReference type="GO" id="GO:1990189">
    <property type="term" value="F:protein N-terminal-serine acetyltransferase activity"/>
    <property type="evidence" value="ECO:0007669"/>
    <property type="project" value="TreeGrafter"/>
</dbReference>
<keyword evidence="3" id="KW-1185">Reference proteome</keyword>
<dbReference type="Gene3D" id="3.40.630.30">
    <property type="match status" value="1"/>
</dbReference>
<evidence type="ECO:0000259" key="1">
    <source>
        <dbReference type="Pfam" id="PF13302"/>
    </source>
</evidence>
<dbReference type="GO" id="GO:0008999">
    <property type="term" value="F:protein-N-terminal-alanine acetyltransferase activity"/>
    <property type="evidence" value="ECO:0007669"/>
    <property type="project" value="TreeGrafter"/>
</dbReference>
<dbReference type="InterPro" id="IPR000182">
    <property type="entry name" value="GNAT_dom"/>
</dbReference>
<evidence type="ECO:0000313" key="3">
    <source>
        <dbReference type="Proteomes" id="UP001271007"/>
    </source>
</evidence>
<dbReference type="AlphaFoldDB" id="A0AAJ0DK30"/>
<dbReference type="PANTHER" id="PTHR43441:SF5">
    <property type="entry name" value="FAMILY ACETYLTRANSFERASE, PUTATIVE-RELATED"/>
    <property type="match status" value="1"/>
</dbReference>
<feature type="domain" description="N-acetyltransferase" evidence="1">
    <location>
        <begin position="18"/>
        <end position="113"/>
    </location>
</feature>
<proteinExistence type="predicted"/>